<name>A0ABP3GIF9_9ACTN</name>
<dbReference type="SMART" id="SM00347">
    <property type="entry name" value="HTH_MARR"/>
    <property type="match status" value="1"/>
</dbReference>
<evidence type="ECO:0000259" key="1">
    <source>
        <dbReference type="PROSITE" id="PS50995"/>
    </source>
</evidence>
<feature type="domain" description="HTH marR-type" evidence="1">
    <location>
        <begin position="1"/>
        <end position="107"/>
    </location>
</feature>
<reference evidence="3" key="1">
    <citation type="journal article" date="2019" name="Int. J. Syst. Evol. Microbiol.">
        <title>The Global Catalogue of Microorganisms (GCM) 10K type strain sequencing project: providing services to taxonomists for standard genome sequencing and annotation.</title>
        <authorList>
            <consortium name="The Broad Institute Genomics Platform"/>
            <consortium name="The Broad Institute Genome Sequencing Center for Infectious Disease"/>
            <person name="Wu L."/>
            <person name="Ma J."/>
        </authorList>
    </citation>
    <scope>NUCLEOTIDE SEQUENCE [LARGE SCALE GENOMIC DNA]</scope>
    <source>
        <strain evidence="3">JCM 3146</strain>
    </source>
</reference>
<dbReference type="PANTHER" id="PTHR33164">
    <property type="entry name" value="TRANSCRIPTIONAL REGULATOR, MARR FAMILY"/>
    <property type="match status" value="1"/>
</dbReference>
<sequence>MRTRDVQCIALLDLEPGPVTTGRIAELTGLASGSASRLVDRLEKAGFVQRRPDPDDRRKALVALAPDAAARVAAAWEMPGKAFGAVLERYTDQQLRNIADYLDAAAEVGRDQARRLAAETP</sequence>
<evidence type="ECO:0000313" key="3">
    <source>
        <dbReference type="Proteomes" id="UP001501822"/>
    </source>
</evidence>
<dbReference type="EMBL" id="BAAABM010000029">
    <property type="protein sequence ID" value="GAA0344746.1"/>
    <property type="molecule type" value="Genomic_DNA"/>
</dbReference>
<accession>A0ABP3GIF9</accession>
<protein>
    <recommendedName>
        <fullName evidence="1">HTH marR-type domain-containing protein</fullName>
    </recommendedName>
</protein>
<dbReference type="Gene3D" id="1.10.10.10">
    <property type="entry name" value="Winged helix-like DNA-binding domain superfamily/Winged helix DNA-binding domain"/>
    <property type="match status" value="1"/>
</dbReference>
<dbReference type="InterPro" id="IPR036390">
    <property type="entry name" value="WH_DNA-bd_sf"/>
</dbReference>
<dbReference type="SUPFAM" id="SSF46785">
    <property type="entry name" value="Winged helix' DNA-binding domain"/>
    <property type="match status" value="1"/>
</dbReference>
<evidence type="ECO:0000313" key="2">
    <source>
        <dbReference type="EMBL" id="GAA0344746.1"/>
    </source>
</evidence>
<dbReference type="Proteomes" id="UP001501822">
    <property type="component" value="Unassembled WGS sequence"/>
</dbReference>
<dbReference type="InterPro" id="IPR036388">
    <property type="entry name" value="WH-like_DNA-bd_sf"/>
</dbReference>
<comment type="caution">
    <text evidence="2">The sequence shown here is derived from an EMBL/GenBank/DDBJ whole genome shotgun (WGS) entry which is preliminary data.</text>
</comment>
<dbReference type="PROSITE" id="PS50995">
    <property type="entry name" value="HTH_MARR_2"/>
    <property type="match status" value="1"/>
</dbReference>
<proteinExistence type="predicted"/>
<dbReference type="PANTHER" id="PTHR33164:SF106">
    <property type="entry name" value="TRANSCRIPTIONAL REGULATORY PROTEIN"/>
    <property type="match status" value="1"/>
</dbReference>
<gene>
    <name evidence="2" type="ORF">GCM10010151_38100</name>
</gene>
<keyword evidence="3" id="KW-1185">Reference proteome</keyword>
<dbReference type="Pfam" id="PF12802">
    <property type="entry name" value="MarR_2"/>
    <property type="match status" value="1"/>
</dbReference>
<dbReference type="RefSeq" id="WP_252810004.1">
    <property type="nucleotide sequence ID" value="NZ_BAAABM010000029.1"/>
</dbReference>
<dbReference type="InterPro" id="IPR000835">
    <property type="entry name" value="HTH_MarR-typ"/>
</dbReference>
<dbReference type="InterPro" id="IPR039422">
    <property type="entry name" value="MarR/SlyA-like"/>
</dbReference>
<organism evidence="2 3">
    <name type="scientific">Actinoallomurus spadix</name>
    <dbReference type="NCBI Taxonomy" id="79912"/>
    <lineage>
        <taxon>Bacteria</taxon>
        <taxon>Bacillati</taxon>
        <taxon>Actinomycetota</taxon>
        <taxon>Actinomycetes</taxon>
        <taxon>Streptosporangiales</taxon>
        <taxon>Thermomonosporaceae</taxon>
        <taxon>Actinoallomurus</taxon>
    </lineage>
</organism>